<protein>
    <submittedName>
        <fullName evidence="2">Uncharacterized protein</fullName>
    </submittedName>
</protein>
<organism evidence="2 3">
    <name type="scientific">Letharia columbiana</name>
    <dbReference type="NCBI Taxonomy" id="112416"/>
    <lineage>
        <taxon>Eukaryota</taxon>
        <taxon>Fungi</taxon>
        <taxon>Dikarya</taxon>
        <taxon>Ascomycota</taxon>
        <taxon>Pezizomycotina</taxon>
        <taxon>Lecanoromycetes</taxon>
        <taxon>OSLEUM clade</taxon>
        <taxon>Lecanoromycetidae</taxon>
        <taxon>Lecanorales</taxon>
        <taxon>Lecanorineae</taxon>
        <taxon>Parmeliaceae</taxon>
        <taxon>Letharia</taxon>
    </lineage>
</organism>
<dbReference type="GeneID" id="59294582"/>
<dbReference type="RefSeq" id="XP_037158305.1">
    <property type="nucleotide sequence ID" value="XM_037314779.1"/>
</dbReference>
<keyword evidence="3" id="KW-1185">Reference proteome</keyword>
<feature type="region of interest" description="Disordered" evidence="1">
    <location>
        <begin position="487"/>
        <end position="530"/>
    </location>
</feature>
<dbReference type="OrthoDB" id="9988102at2759"/>
<evidence type="ECO:0000313" key="2">
    <source>
        <dbReference type="EMBL" id="KAF6224607.1"/>
    </source>
</evidence>
<feature type="compositionally biased region" description="Polar residues" evidence="1">
    <location>
        <begin position="490"/>
        <end position="523"/>
    </location>
</feature>
<gene>
    <name evidence="2" type="ORF">HO173_012950</name>
</gene>
<comment type="caution">
    <text evidence="2">The sequence shown here is derived from an EMBL/GenBank/DDBJ whole genome shotgun (WGS) entry which is preliminary data.</text>
</comment>
<dbReference type="AlphaFoldDB" id="A0A8H6CJI9"/>
<sequence length="621" mass="69987">MKLDVIKSRMDSICAEAPTGSIMDDLASVHTRTPRPWLAIRRMSQDLGTSVLHTILSMLSDALMCTSNISHAKPSEFALTAGERKLLEGPFYDCIYARKLVMVFLRDNVRAFIDGSRFRDAQAALINKPQELTLLTGKGVDCIERKAISAEERSSTGPLAARLVGAFTFFSLDTFESLSTITLCHLYRILQWVLRQSRWQSISAAVPSLRECQGSKDQSSIDEWISRPFPGFWTCKSGFLLWRSPCYGTKAQTDVRAFCLSSIDDTVLGNLTRVYWHALCRPSLLPRQCQARILPKIRLGRTECRKCHDATLRVSNLKGNHKRLLRLLIDQSYVTGSSNRNLVLRNLETLKSTKVQCWNSRAERFTSLDEPHDENRTRHHDSNDIVGDKPHKLNQGCTRALDSANQIQPSITSGVNSDTPNLLFPPVTVFSTMKATLLKSLRVVGLSEPLLERGKCRVRCKCRCGRRMFDDFIERQPGAARDLEKRLNKSAATGSGPSQDQRSATNSRAKSPPTTVSAQSPRSCDNDISLETPSRSYEPCLRGRADDSISIDCDPERHWLLVCARSKERPTSLTQLDLCCTSSDKELFQDLKQTYVRLKSKWARVFSFKKVQSIRFVQVSQ</sequence>
<name>A0A8H6CJI9_9LECA</name>
<accession>A0A8H6CJI9</accession>
<evidence type="ECO:0000256" key="1">
    <source>
        <dbReference type="SAM" id="MobiDB-lite"/>
    </source>
</evidence>
<reference evidence="2 3" key="1">
    <citation type="journal article" date="2020" name="Genomics">
        <title>Complete, high-quality genomes from long-read metagenomic sequencing of two wolf lichen thalli reveals enigmatic genome architecture.</title>
        <authorList>
            <person name="McKenzie S.K."/>
            <person name="Walston R.F."/>
            <person name="Allen J.L."/>
        </authorList>
    </citation>
    <scope>NUCLEOTIDE SEQUENCE [LARGE SCALE GENOMIC DNA]</scope>
    <source>
        <strain evidence="2">WasteWater2</strain>
    </source>
</reference>
<dbReference type="Proteomes" id="UP000578531">
    <property type="component" value="Unassembled WGS sequence"/>
</dbReference>
<dbReference type="EMBL" id="JACCJC010000115">
    <property type="protein sequence ID" value="KAF6224607.1"/>
    <property type="molecule type" value="Genomic_DNA"/>
</dbReference>
<evidence type="ECO:0000313" key="3">
    <source>
        <dbReference type="Proteomes" id="UP000578531"/>
    </source>
</evidence>
<proteinExistence type="predicted"/>